<evidence type="ECO:0000313" key="2">
    <source>
        <dbReference type="EMBL" id="WTS09953.1"/>
    </source>
</evidence>
<evidence type="ECO:0000256" key="1">
    <source>
        <dbReference type="SAM" id="MobiDB-lite"/>
    </source>
</evidence>
<accession>A0AAU1TXZ4</accession>
<proteinExistence type="predicted"/>
<gene>
    <name evidence="2" type="ORF">OHU69_01805</name>
</gene>
<organism evidence="2">
    <name type="scientific">Streptomyces sp. NBC_00119</name>
    <dbReference type="NCBI Taxonomy" id="2975659"/>
    <lineage>
        <taxon>Bacteria</taxon>
        <taxon>Bacillati</taxon>
        <taxon>Actinomycetota</taxon>
        <taxon>Actinomycetes</taxon>
        <taxon>Kitasatosporales</taxon>
        <taxon>Streptomycetaceae</taxon>
        <taxon>Streptomyces</taxon>
    </lineage>
</organism>
<name>A0AAU1TXZ4_9ACTN</name>
<feature type="region of interest" description="Disordered" evidence="1">
    <location>
        <begin position="48"/>
        <end position="71"/>
    </location>
</feature>
<dbReference type="EMBL" id="CP108195">
    <property type="protein sequence ID" value="WTS09953.1"/>
    <property type="molecule type" value="Genomic_DNA"/>
</dbReference>
<evidence type="ECO:0008006" key="3">
    <source>
        <dbReference type="Google" id="ProtNLM"/>
    </source>
</evidence>
<sequence length="71" mass="7167">MDANYVQGFNRATGRQIGSVPPLSKAAVGDLNSVSGVKGVLMIHTNPLGTTDPTIHGRQGVGTPPIAGLAS</sequence>
<reference evidence="2" key="1">
    <citation type="submission" date="2022-10" db="EMBL/GenBank/DDBJ databases">
        <title>The complete genomes of actinobacterial strains from the NBC collection.</title>
        <authorList>
            <person name="Joergensen T.S."/>
            <person name="Alvarez Arevalo M."/>
            <person name="Sterndorff E.B."/>
            <person name="Faurdal D."/>
            <person name="Vuksanovic O."/>
            <person name="Mourched A.-S."/>
            <person name="Charusanti P."/>
            <person name="Shaw S."/>
            <person name="Blin K."/>
            <person name="Weber T."/>
        </authorList>
    </citation>
    <scope>NUCLEOTIDE SEQUENCE</scope>
    <source>
        <strain evidence="2">NBC_00119</strain>
    </source>
</reference>
<protein>
    <recommendedName>
        <fullName evidence="3">CHRD domain-containing protein</fullName>
    </recommendedName>
</protein>
<dbReference type="AlphaFoldDB" id="A0AAU1TXZ4"/>